<protein>
    <submittedName>
        <fullName evidence="2">DUF2125 domain-containing protein</fullName>
    </submittedName>
</protein>
<organism evidence="2 3">
    <name type="scientific">Paracoccus aerius</name>
    <dbReference type="NCBI Taxonomy" id="1915382"/>
    <lineage>
        <taxon>Bacteria</taxon>
        <taxon>Pseudomonadati</taxon>
        <taxon>Pseudomonadota</taxon>
        <taxon>Alphaproteobacteria</taxon>
        <taxon>Rhodobacterales</taxon>
        <taxon>Paracoccaceae</taxon>
        <taxon>Paracoccus</taxon>
    </lineage>
</organism>
<evidence type="ECO:0000313" key="3">
    <source>
        <dbReference type="Proteomes" id="UP000644749"/>
    </source>
</evidence>
<dbReference type="Pfam" id="PF09898">
    <property type="entry name" value="DUF2125"/>
    <property type="match status" value="1"/>
</dbReference>
<gene>
    <name evidence="2" type="ORF">JL111_00770</name>
</gene>
<feature type="chain" id="PRO_5045676930" evidence="1">
    <location>
        <begin position="22"/>
        <end position="533"/>
    </location>
</feature>
<reference evidence="2 3" key="1">
    <citation type="submission" date="2021-01" db="EMBL/GenBank/DDBJ databases">
        <title>011410 draft genome.</title>
        <authorList>
            <person name="Lang L."/>
        </authorList>
    </citation>
    <scope>NUCLEOTIDE SEQUENCE [LARGE SCALE GENOMIC DNA]</scope>
    <source>
        <strain evidence="2 3">KCTC 42845</strain>
    </source>
</reference>
<comment type="caution">
    <text evidence="2">The sequence shown here is derived from an EMBL/GenBank/DDBJ whole genome shotgun (WGS) entry which is preliminary data.</text>
</comment>
<dbReference type="RefSeq" id="WP_191308058.1">
    <property type="nucleotide sequence ID" value="NZ_BNCL01000002.1"/>
</dbReference>
<keyword evidence="1" id="KW-0732">Signal</keyword>
<keyword evidence="3" id="KW-1185">Reference proteome</keyword>
<sequence length="533" mass="55923">MVRPLATSALALILGAVPVLAEVTPAQVWENLQKYSTDYGYVVSGNVDDAGGTLTVTDAVFSMTNEDGKTSLTFPQMTFQETGDAKVRVVVEGDVAVDSRFSVPAPAEAEDMAEGTDPAPEAEAPEMVEMAVTGTIKVPGNEMVVSGTPEDMLYEYTYPTLAFDFSLPAEPGQDATIPVTGTITDLAGSQRNAQADGGTNTTYDLTAARAEVQVAATMPADEAGAGGGTMDFQIALNNLASQGSGKTPGQTFDLGTQMAEALAAGLTLDTTLTYESLEGRFDVTGKDEIGQDQTGQGSFATGASDLSFSLSGQGMGYKASSADAKAEMTLGTLPFPISYAVEQISAELQIPVTKGDSAQPFKLAYALEGLTFADAIWNLFDPQNQLPRDPASLTVDLSGDAVLNQDLFDQTQPQLQTDENGMPVEQTPFAPRNLAVNRVALDAVGAKAEITGSLAFGDNPNEPVGTLNGTFQGVNGLMDKVVAMGLVPEEQMMGMRMMLAMFAKPAEGNPDQLTSEIEFREGGQIFANGQQVK</sequence>
<feature type="signal peptide" evidence="1">
    <location>
        <begin position="1"/>
        <end position="21"/>
    </location>
</feature>
<evidence type="ECO:0000313" key="2">
    <source>
        <dbReference type="EMBL" id="MBL3672003.1"/>
    </source>
</evidence>
<accession>A0ABS1RZW4</accession>
<proteinExistence type="predicted"/>
<dbReference type="Proteomes" id="UP000644749">
    <property type="component" value="Unassembled WGS sequence"/>
</dbReference>
<evidence type="ECO:0000256" key="1">
    <source>
        <dbReference type="SAM" id="SignalP"/>
    </source>
</evidence>
<dbReference type="InterPro" id="IPR018666">
    <property type="entry name" value="DUF2125"/>
</dbReference>
<name>A0ABS1RZW4_9RHOB</name>
<dbReference type="EMBL" id="JAESHT010000001">
    <property type="protein sequence ID" value="MBL3672003.1"/>
    <property type="molecule type" value="Genomic_DNA"/>
</dbReference>